<keyword evidence="2" id="KW-1185">Reference proteome</keyword>
<dbReference type="Proteomes" id="UP001157017">
    <property type="component" value="Unassembled WGS sequence"/>
</dbReference>
<accession>A0ABQ6JM94</accession>
<proteinExistence type="predicted"/>
<name>A0ABQ6JM94_9ACTN</name>
<organism evidence="1 2">
    <name type="scientific">Angustibacter aerolatus</name>
    <dbReference type="NCBI Taxonomy" id="1162965"/>
    <lineage>
        <taxon>Bacteria</taxon>
        <taxon>Bacillati</taxon>
        <taxon>Actinomycetota</taxon>
        <taxon>Actinomycetes</taxon>
        <taxon>Kineosporiales</taxon>
        <taxon>Kineosporiaceae</taxon>
    </lineage>
</organism>
<sequence>MLDWDRRPDGTWRAWVIYLVDEPGGGSADEVDDVGDVGEAGRRRLPVQGWVDRADLRPAR</sequence>
<protein>
    <submittedName>
        <fullName evidence="1">Uncharacterized protein</fullName>
    </submittedName>
</protein>
<dbReference type="EMBL" id="BSUZ01000002">
    <property type="protein sequence ID" value="GMA89397.1"/>
    <property type="molecule type" value="Genomic_DNA"/>
</dbReference>
<evidence type="ECO:0000313" key="1">
    <source>
        <dbReference type="EMBL" id="GMA89397.1"/>
    </source>
</evidence>
<gene>
    <name evidence="1" type="ORF">GCM10025868_46470</name>
</gene>
<evidence type="ECO:0000313" key="2">
    <source>
        <dbReference type="Proteomes" id="UP001157017"/>
    </source>
</evidence>
<reference evidence="2" key="1">
    <citation type="journal article" date="2019" name="Int. J. Syst. Evol. Microbiol.">
        <title>The Global Catalogue of Microorganisms (GCM) 10K type strain sequencing project: providing services to taxonomists for standard genome sequencing and annotation.</title>
        <authorList>
            <consortium name="The Broad Institute Genomics Platform"/>
            <consortium name="The Broad Institute Genome Sequencing Center for Infectious Disease"/>
            <person name="Wu L."/>
            <person name="Ma J."/>
        </authorList>
    </citation>
    <scope>NUCLEOTIDE SEQUENCE [LARGE SCALE GENOMIC DNA]</scope>
    <source>
        <strain evidence="2">NBRC 108730</strain>
    </source>
</reference>
<comment type="caution">
    <text evidence="1">The sequence shown here is derived from an EMBL/GenBank/DDBJ whole genome shotgun (WGS) entry which is preliminary data.</text>
</comment>